<dbReference type="PROSITE" id="PS01248">
    <property type="entry name" value="EGF_LAM_1"/>
    <property type="match status" value="1"/>
</dbReference>
<sequence>MEEKTQERLQAIEEKMGKMLTEAHQSPPKRQDWGGGSVGPVGFVGSETSLFQGCSRPATKLGASQLMTAKVKGQETARQAKAAYCEPDLLVLTKYPVDADQVEQTCCDRSSPSCAGCAKAGIGSTCDECAGGFVKRQGSLGNVCVSCTDSAGWLNLDGKTCTQLGGAGCDDKKVGGQSSNQACCHCGGGHVTPTPFSYETMQFTPGLQEFRLEPSPRTADRYSLDEGCELASHNLTLDARTGVISVAVGRTKPTEPFDVECRVTAHQGIHTSYSSAVRISMSELTYGAPLLWFPSGASYGPKTSIKEEKNLPPGTHGFYLDGEFPGVLSRRVLAAAPGAGP</sequence>
<gene>
    <name evidence="2" type="ORF">SNAT2548_LOCUS17410</name>
</gene>
<dbReference type="Proteomes" id="UP000604046">
    <property type="component" value="Unassembled WGS sequence"/>
</dbReference>
<evidence type="ECO:0000313" key="2">
    <source>
        <dbReference type="EMBL" id="CAE7332861.1"/>
    </source>
</evidence>
<evidence type="ECO:0000313" key="3">
    <source>
        <dbReference type="Proteomes" id="UP000604046"/>
    </source>
</evidence>
<dbReference type="AlphaFoldDB" id="A0A812NY19"/>
<dbReference type="InterPro" id="IPR002049">
    <property type="entry name" value="LE_dom"/>
</dbReference>
<name>A0A812NY19_9DINO</name>
<keyword evidence="3" id="KW-1185">Reference proteome</keyword>
<accession>A0A812NY19</accession>
<protein>
    <recommendedName>
        <fullName evidence="1">Laminin EGF-like domain-containing protein</fullName>
    </recommendedName>
</protein>
<comment type="caution">
    <text evidence="2">The sequence shown here is derived from an EMBL/GenBank/DDBJ whole genome shotgun (WGS) entry which is preliminary data.</text>
</comment>
<proteinExistence type="predicted"/>
<organism evidence="2 3">
    <name type="scientific">Symbiodinium natans</name>
    <dbReference type="NCBI Taxonomy" id="878477"/>
    <lineage>
        <taxon>Eukaryota</taxon>
        <taxon>Sar</taxon>
        <taxon>Alveolata</taxon>
        <taxon>Dinophyceae</taxon>
        <taxon>Suessiales</taxon>
        <taxon>Symbiodiniaceae</taxon>
        <taxon>Symbiodinium</taxon>
    </lineage>
</organism>
<feature type="domain" description="Laminin EGF-like" evidence="1">
    <location>
        <begin position="114"/>
        <end position="147"/>
    </location>
</feature>
<dbReference type="EMBL" id="CAJNDS010002111">
    <property type="protein sequence ID" value="CAE7332861.1"/>
    <property type="molecule type" value="Genomic_DNA"/>
</dbReference>
<evidence type="ECO:0000259" key="1">
    <source>
        <dbReference type="PROSITE" id="PS01248"/>
    </source>
</evidence>
<reference evidence="2" key="1">
    <citation type="submission" date="2021-02" db="EMBL/GenBank/DDBJ databases">
        <authorList>
            <person name="Dougan E. K."/>
            <person name="Rhodes N."/>
            <person name="Thang M."/>
            <person name="Chan C."/>
        </authorList>
    </citation>
    <scope>NUCLEOTIDE SEQUENCE</scope>
</reference>